<accession>A0A4V0Z369</accession>
<feature type="chain" id="PRO_5021052624" description="Cell division coordinator CpoB" evidence="2">
    <location>
        <begin position="23"/>
        <end position="248"/>
    </location>
</feature>
<dbReference type="Pfam" id="PF13525">
    <property type="entry name" value="YfiO"/>
    <property type="match status" value="1"/>
</dbReference>
<dbReference type="KEGG" id="plue:EWM63_04925"/>
<protein>
    <recommendedName>
        <fullName evidence="2">Cell division coordinator CpoB</fullName>
    </recommendedName>
</protein>
<dbReference type="AlphaFoldDB" id="A0A4V0Z369"/>
<keyword evidence="2" id="KW-0175">Coiled coil</keyword>
<keyword evidence="2" id="KW-0574">Periplasm</keyword>
<dbReference type="InterPro" id="IPR034706">
    <property type="entry name" value="CpoB"/>
</dbReference>
<dbReference type="SUPFAM" id="SSF48452">
    <property type="entry name" value="TPR-like"/>
    <property type="match status" value="1"/>
</dbReference>
<feature type="signal peptide" evidence="2">
    <location>
        <begin position="1"/>
        <end position="22"/>
    </location>
</feature>
<dbReference type="InterPro" id="IPR032519">
    <property type="entry name" value="YbgF_tri"/>
</dbReference>
<dbReference type="HAMAP" id="MF_02066">
    <property type="entry name" value="CpoB"/>
    <property type="match status" value="1"/>
</dbReference>
<dbReference type="Gene3D" id="1.25.40.10">
    <property type="entry name" value="Tetratricopeptide repeat domain"/>
    <property type="match status" value="1"/>
</dbReference>
<keyword evidence="6" id="KW-1185">Reference proteome</keyword>
<evidence type="ECO:0000256" key="2">
    <source>
        <dbReference type="HAMAP-Rule" id="MF_02066"/>
    </source>
</evidence>
<reference evidence="5 6" key="1">
    <citation type="submission" date="2019-02" db="EMBL/GenBank/DDBJ databases">
        <title>Draft Genome Sequences of Six Type Strains of the Genus Massilia.</title>
        <authorList>
            <person name="Miess H."/>
            <person name="Frediansyhah A."/>
            <person name="Gross H."/>
        </authorList>
    </citation>
    <scope>NUCLEOTIDE SEQUENCE [LARGE SCALE GENOMIC DNA]</scope>
    <source>
        <strain evidence="5 6">DSM 17473</strain>
    </source>
</reference>
<evidence type="ECO:0000256" key="1">
    <source>
        <dbReference type="ARBA" id="ARBA00022729"/>
    </source>
</evidence>
<keyword evidence="2" id="KW-0131">Cell cycle</keyword>
<evidence type="ECO:0000313" key="6">
    <source>
        <dbReference type="Proteomes" id="UP000290637"/>
    </source>
</evidence>
<dbReference type="InterPro" id="IPR039565">
    <property type="entry name" value="BamD-like"/>
</dbReference>
<feature type="coiled-coil region" evidence="2">
    <location>
        <begin position="27"/>
        <end position="102"/>
    </location>
</feature>
<proteinExistence type="inferred from homology"/>
<sequence length="248" mass="27208" precursor="true">MIKFAKTAVALAVATFSLHAAAGVFDDDEARRAILDLRAKVEALSKELATRLDTKADKTSTLDLIAQHDQTMQEIARLRGQVEVLQNEIEVASKRQKDLYADMDKRLRALEPRQVEIDGQTASVDQSEQNAYDAAMQQFKEGDYEGAATALQAFVRRYPASAYAANAQYWLGNAHYANRDCKAAIVAQQAVVKNYPDSPKAADAMLNIASCQTELKAVNNAKKTLNELIKAYPNTAAARTAKERLGGK</sequence>
<dbReference type="Proteomes" id="UP000290637">
    <property type="component" value="Chromosome"/>
</dbReference>
<dbReference type="Pfam" id="PF16331">
    <property type="entry name" value="TolA_bind_tri"/>
    <property type="match status" value="1"/>
</dbReference>
<dbReference type="InterPro" id="IPR014162">
    <property type="entry name" value="CpoB_C"/>
</dbReference>
<feature type="domain" description="YbgF trimerisation" evidence="4">
    <location>
        <begin position="50"/>
        <end position="113"/>
    </location>
</feature>
<organism evidence="5 6">
    <name type="scientific">Pseudoduganella lutea</name>
    <dbReference type="NCBI Taxonomy" id="321985"/>
    <lineage>
        <taxon>Bacteria</taxon>
        <taxon>Pseudomonadati</taxon>
        <taxon>Pseudomonadota</taxon>
        <taxon>Betaproteobacteria</taxon>
        <taxon>Burkholderiales</taxon>
        <taxon>Oxalobacteraceae</taxon>
        <taxon>Telluria group</taxon>
        <taxon>Pseudoduganella</taxon>
    </lineage>
</organism>
<evidence type="ECO:0000259" key="4">
    <source>
        <dbReference type="Pfam" id="PF16331"/>
    </source>
</evidence>
<dbReference type="Gene3D" id="1.20.5.110">
    <property type="match status" value="1"/>
</dbReference>
<keyword evidence="2" id="KW-0132">Cell division</keyword>
<dbReference type="GO" id="GO:0030288">
    <property type="term" value="C:outer membrane-bounded periplasmic space"/>
    <property type="evidence" value="ECO:0007669"/>
    <property type="project" value="UniProtKB-UniRule"/>
</dbReference>
<dbReference type="NCBIfam" id="TIGR02795">
    <property type="entry name" value="tol_pal_ybgF"/>
    <property type="match status" value="1"/>
</dbReference>
<dbReference type="OrthoDB" id="8525418at2"/>
<dbReference type="GO" id="GO:0043093">
    <property type="term" value="P:FtsZ-dependent cytokinesis"/>
    <property type="evidence" value="ECO:0007669"/>
    <property type="project" value="UniProtKB-UniRule"/>
</dbReference>
<comment type="subcellular location">
    <subcellularLocation>
        <location evidence="2">Periplasm</location>
    </subcellularLocation>
</comment>
<evidence type="ECO:0000259" key="3">
    <source>
        <dbReference type="Pfam" id="PF13525"/>
    </source>
</evidence>
<gene>
    <name evidence="5" type="primary">ybgF</name>
    <name evidence="2" type="synonym">cpoB</name>
    <name evidence="5" type="ORF">EWM63_04925</name>
</gene>
<dbReference type="RefSeq" id="WP_130185538.1">
    <property type="nucleotide sequence ID" value="NZ_CP035913.1"/>
</dbReference>
<evidence type="ECO:0000313" key="5">
    <source>
        <dbReference type="EMBL" id="QBE62403.1"/>
    </source>
</evidence>
<comment type="function">
    <text evidence="2">Mediates coordination of peptidoglycan synthesis and outer membrane constriction during cell division.</text>
</comment>
<keyword evidence="1 2" id="KW-0732">Signal</keyword>
<comment type="similarity">
    <text evidence="2">Belongs to the CpoB family.</text>
</comment>
<name>A0A4V0Z369_9BURK</name>
<dbReference type="InterPro" id="IPR011990">
    <property type="entry name" value="TPR-like_helical_dom_sf"/>
</dbReference>
<feature type="domain" description="Outer membrane lipoprotein BamD-like" evidence="3">
    <location>
        <begin position="125"/>
        <end position="245"/>
    </location>
</feature>
<dbReference type="GO" id="GO:0070206">
    <property type="term" value="P:protein trimerization"/>
    <property type="evidence" value="ECO:0007669"/>
    <property type="project" value="InterPro"/>
</dbReference>
<dbReference type="EMBL" id="CP035913">
    <property type="protein sequence ID" value="QBE62403.1"/>
    <property type="molecule type" value="Genomic_DNA"/>
</dbReference>